<dbReference type="InterPro" id="IPR045089">
    <property type="entry name" value="PGGT1B-like"/>
</dbReference>
<dbReference type="Pfam" id="PF00432">
    <property type="entry name" value="Prenyltrans"/>
    <property type="match status" value="1"/>
</dbReference>
<evidence type="ECO:0000256" key="7">
    <source>
        <dbReference type="ARBA" id="ARBA00022833"/>
    </source>
</evidence>
<evidence type="ECO:0000259" key="8">
    <source>
        <dbReference type="Pfam" id="PF00432"/>
    </source>
</evidence>
<comment type="cofactor">
    <cofactor evidence="1">
        <name>Zn(2+)</name>
        <dbReference type="ChEBI" id="CHEBI:29105"/>
    </cofactor>
</comment>
<keyword evidence="7" id="KW-0862">Zinc</keyword>
<sequence length="383" mass="43469">MAIPSSGQMSLLTAKHDKFFNRCLQALPASLQSEDSNKLALIYFCLNGLSLLKTLQFTPQEQLYHANVIYNDFLIDNDEYTAFRATLSFKHAQNFDLASLSATYFGLADLLLLNNDITSKLDRHKIMRFVQACQVKTGTAKGSFVPTLTDSNDQFGETDLRICYIAACIRRLLKYDQLEKQERVYDIDTASLQAFIMDRIAYNGAFSSNMLDEGHLGFTFCGLACLKLLGYDISGPQFEATKNWLVHRHVEYPKELYTEAYEYYNPENDTGGFNGRENKFADTCYSWWCTASLRLMDKNNLALLDLESARDYLLTKTQNQIMGGFGKDPDASPDPFHGFLAIASLSMWDIHQDEQAGTLQLIDDELVLSTKAVNFMESLQWVQ</sequence>
<keyword evidence="5" id="KW-0479">Metal-binding</keyword>
<dbReference type="GeneID" id="30981672"/>
<comment type="similarity">
    <text evidence="2">Belongs to the protein prenyltransferase subunit beta family.</text>
</comment>
<dbReference type="STRING" id="984487.A0A1E4SKL4"/>
<dbReference type="GO" id="GO:0046872">
    <property type="term" value="F:metal ion binding"/>
    <property type="evidence" value="ECO:0007669"/>
    <property type="project" value="UniProtKB-KW"/>
</dbReference>
<dbReference type="AlphaFoldDB" id="A0A1E4SKL4"/>
<keyword evidence="4 9" id="KW-0808">Transferase</keyword>
<evidence type="ECO:0000313" key="10">
    <source>
        <dbReference type="Proteomes" id="UP000094285"/>
    </source>
</evidence>
<feature type="domain" description="Prenyltransferase alpha-alpha toroid" evidence="8">
    <location>
        <begin position="11"/>
        <end position="352"/>
    </location>
</feature>
<evidence type="ECO:0000256" key="4">
    <source>
        <dbReference type="ARBA" id="ARBA00022679"/>
    </source>
</evidence>
<dbReference type="InterPro" id="IPR001330">
    <property type="entry name" value="Prenyltrans"/>
</dbReference>
<dbReference type="Gene3D" id="1.50.10.20">
    <property type="match status" value="1"/>
</dbReference>
<evidence type="ECO:0000256" key="2">
    <source>
        <dbReference type="ARBA" id="ARBA00010497"/>
    </source>
</evidence>
<dbReference type="PANTHER" id="PTHR11774:SF4">
    <property type="entry name" value="GERANYLGERANYL TRANSFERASE TYPE-1 SUBUNIT BETA"/>
    <property type="match status" value="1"/>
</dbReference>
<dbReference type="Proteomes" id="UP000094285">
    <property type="component" value="Unassembled WGS sequence"/>
</dbReference>
<dbReference type="GO" id="GO:0004662">
    <property type="term" value="F:CAAX-protein geranylgeranyltransferase activity"/>
    <property type="evidence" value="ECO:0007669"/>
    <property type="project" value="EnsemblFungi"/>
</dbReference>
<evidence type="ECO:0000256" key="5">
    <source>
        <dbReference type="ARBA" id="ARBA00022723"/>
    </source>
</evidence>
<name>A0A1E4SKL4_9ASCO</name>
<keyword evidence="3" id="KW-0637">Prenyltransferase</keyword>
<dbReference type="InterPro" id="IPR008930">
    <property type="entry name" value="Terpenoid_cyclase/PrenylTrfase"/>
</dbReference>
<gene>
    <name evidence="9" type="ORF">CANTADRAFT_25794</name>
</gene>
<organism evidence="9 10">
    <name type="scientific">Suhomyces tanzawaensis NRRL Y-17324</name>
    <dbReference type="NCBI Taxonomy" id="984487"/>
    <lineage>
        <taxon>Eukaryota</taxon>
        <taxon>Fungi</taxon>
        <taxon>Dikarya</taxon>
        <taxon>Ascomycota</taxon>
        <taxon>Saccharomycotina</taxon>
        <taxon>Pichiomycetes</taxon>
        <taxon>Debaryomycetaceae</taxon>
        <taxon>Suhomyces</taxon>
    </lineage>
</organism>
<reference evidence="10" key="1">
    <citation type="submission" date="2016-05" db="EMBL/GenBank/DDBJ databases">
        <title>Comparative genomics of biotechnologically important yeasts.</title>
        <authorList>
            <consortium name="DOE Joint Genome Institute"/>
            <person name="Riley R."/>
            <person name="Haridas S."/>
            <person name="Wolfe K.H."/>
            <person name="Lopes M.R."/>
            <person name="Hittinger C.T."/>
            <person name="Goker M."/>
            <person name="Salamov A."/>
            <person name="Wisecaver J."/>
            <person name="Long T.M."/>
            <person name="Aerts A.L."/>
            <person name="Barry K."/>
            <person name="Choi C."/>
            <person name="Clum A."/>
            <person name="Coughlan A.Y."/>
            <person name="Deshpande S."/>
            <person name="Douglass A.P."/>
            <person name="Hanson S.J."/>
            <person name="Klenk H.-P."/>
            <person name="Labutti K."/>
            <person name="Lapidus A."/>
            <person name="Lindquist E."/>
            <person name="Lipzen A."/>
            <person name="Meier-Kolthoff J.P."/>
            <person name="Ohm R.A."/>
            <person name="Otillar R.P."/>
            <person name="Pangilinan J."/>
            <person name="Peng Y."/>
            <person name="Rokas A."/>
            <person name="Rosa C.A."/>
            <person name="Scheuner C."/>
            <person name="Sibirny A.A."/>
            <person name="Slot J.C."/>
            <person name="Stielow J.B."/>
            <person name="Sun H."/>
            <person name="Kurtzman C.P."/>
            <person name="Blackwell M."/>
            <person name="Grigoriev I.V."/>
            <person name="Jeffries T.W."/>
        </authorList>
    </citation>
    <scope>NUCLEOTIDE SEQUENCE [LARGE SCALE GENOMIC DNA]</scope>
    <source>
        <strain evidence="10">NRRL Y-17324</strain>
    </source>
</reference>
<dbReference type="EMBL" id="KV453911">
    <property type="protein sequence ID" value="ODV80049.1"/>
    <property type="molecule type" value="Genomic_DNA"/>
</dbReference>
<proteinExistence type="inferred from homology"/>
<dbReference type="SUPFAM" id="SSF48239">
    <property type="entry name" value="Terpenoid cyclases/Protein prenyltransferases"/>
    <property type="match status" value="1"/>
</dbReference>
<evidence type="ECO:0000256" key="6">
    <source>
        <dbReference type="ARBA" id="ARBA00022737"/>
    </source>
</evidence>
<protein>
    <submittedName>
        <fullName evidence="9">Geranylgeranyltransferase beta subunit</fullName>
    </submittedName>
</protein>
<keyword evidence="6" id="KW-0677">Repeat</keyword>
<dbReference type="OrthoDB" id="24893at2759"/>
<dbReference type="RefSeq" id="XP_020065171.1">
    <property type="nucleotide sequence ID" value="XM_020207535.1"/>
</dbReference>
<dbReference type="GO" id="GO:0005953">
    <property type="term" value="C:CAAX-protein geranylgeranyltransferase complex"/>
    <property type="evidence" value="ECO:0007669"/>
    <property type="project" value="EnsemblFungi"/>
</dbReference>
<dbReference type="PANTHER" id="PTHR11774">
    <property type="entry name" value="GERANYLGERANYL TRANSFERASE TYPE BETA SUBUNIT"/>
    <property type="match status" value="1"/>
</dbReference>
<accession>A0A1E4SKL4</accession>
<evidence type="ECO:0000313" key="9">
    <source>
        <dbReference type="EMBL" id="ODV80049.1"/>
    </source>
</evidence>
<evidence type="ECO:0000256" key="3">
    <source>
        <dbReference type="ARBA" id="ARBA00022602"/>
    </source>
</evidence>
<keyword evidence="10" id="KW-1185">Reference proteome</keyword>
<evidence type="ECO:0000256" key="1">
    <source>
        <dbReference type="ARBA" id="ARBA00001947"/>
    </source>
</evidence>